<protein>
    <recommendedName>
        <fullName evidence="1">SAM domain-containing protein</fullName>
    </recommendedName>
</protein>
<dbReference type="AlphaFoldDB" id="A0AAN0J0C0"/>
<dbReference type="InterPro" id="IPR013761">
    <property type="entry name" value="SAM/pointed_sf"/>
</dbReference>
<evidence type="ECO:0000259" key="1">
    <source>
        <dbReference type="PROSITE" id="PS50105"/>
    </source>
</evidence>
<dbReference type="SMART" id="SM00454">
    <property type="entry name" value="SAM"/>
    <property type="match status" value="1"/>
</dbReference>
<evidence type="ECO:0000313" key="3">
    <source>
        <dbReference type="Proteomes" id="UP000007879"/>
    </source>
</evidence>
<dbReference type="GeneID" id="109581100"/>
<dbReference type="SUPFAM" id="SSF47769">
    <property type="entry name" value="SAM/Pointed domain"/>
    <property type="match status" value="1"/>
</dbReference>
<dbReference type="CDD" id="cd09487">
    <property type="entry name" value="SAM_superfamily"/>
    <property type="match status" value="1"/>
</dbReference>
<feature type="domain" description="SAM" evidence="1">
    <location>
        <begin position="511"/>
        <end position="575"/>
    </location>
</feature>
<dbReference type="InterPro" id="IPR001660">
    <property type="entry name" value="SAM"/>
</dbReference>
<dbReference type="RefSeq" id="XP_019850459.1">
    <property type="nucleotide sequence ID" value="XM_019994900.1"/>
</dbReference>
<organism evidence="2 3">
    <name type="scientific">Amphimedon queenslandica</name>
    <name type="common">Sponge</name>
    <dbReference type="NCBI Taxonomy" id="400682"/>
    <lineage>
        <taxon>Eukaryota</taxon>
        <taxon>Metazoa</taxon>
        <taxon>Porifera</taxon>
        <taxon>Demospongiae</taxon>
        <taxon>Heteroscleromorpha</taxon>
        <taxon>Haplosclerida</taxon>
        <taxon>Niphatidae</taxon>
        <taxon>Amphimedon</taxon>
    </lineage>
</organism>
<keyword evidence="3" id="KW-1185">Reference proteome</keyword>
<accession>A0AAN0J0C0</accession>
<dbReference type="KEGG" id="aqu:109581100"/>
<sequence>MHECFFKQHNTFLKNTPTKLQVMAVVSDIAYESIDSLPLSLSLFIEKFSDRLPQVIAVNESIYGVSSGSFMEGQLLLVYFLKKTNVVSGRISGLTRVIPVNTSMKVAIPYDPYNDRHSANNGYVFSSVADMAKAKHLPPVVYVSQSWKASSKDSSSIEKGQVLIVKVNDTRSRKKKRLLCVDATTHVQLSLEYSCIGHFSTQPSLALLDLQTFLQYFQLPVNVILYNKSSSPPIHCTLDKKFQLKSVIASFCPPSSIDGDFLAVKEVPNEVIEVTSTTSIDVRIVKISEDNMRHFKINRDVLGDRLHLSFLTDIVSDASATADNLQKQLLHSITESQWKRDIIDANECNYETILSTTDALLETKDRYISSSSASENVVSVVDIPPPIPPRIQHSCDSSISSKIPDVPKRLRSNTIGPIEKLSIAPVQSLVKKSESVELKETAIISKDNPAYQALSDDSFSKLKDENDKLISRLEELEKIMASSPHSPVQSAPHKRQDYEILQMNKDIIGNYSVDEILNLLDKMSLGKYKENFKKEMIDGSMFLELDDLVLEEDLGVTVRLHRIKLMALVNGHHSVNKYI</sequence>
<dbReference type="PANTHER" id="PTHR14454">
    <property type="entry name" value="GRB2-ASSOCIATED AND REGULATOR OF MAPK PROTEIN FAMILY MEMBER"/>
    <property type="match status" value="1"/>
</dbReference>
<dbReference type="Gene3D" id="1.10.150.50">
    <property type="entry name" value="Transcription Factor, Ets-1"/>
    <property type="match status" value="1"/>
</dbReference>
<name>A0AAN0J0C0_AMPQE</name>
<proteinExistence type="predicted"/>
<evidence type="ECO:0000313" key="2">
    <source>
        <dbReference type="EnsemblMetazoa" id="XP_019850459.1"/>
    </source>
</evidence>
<dbReference type="PANTHER" id="PTHR14454:SF11">
    <property type="entry name" value="SERRANO, ISOFORM F"/>
    <property type="match status" value="1"/>
</dbReference>
<dbReference type="Pfam" id="PF00536">
    <property type="entry name" value="SAM_1"/>
    <property type="match status" value="1"/>
</dbReference>
<dbReference type="InterPro" id="IPR052281">
    <property type="entry name" value="GAREM"/>
</dbReference>
<dbReference type="EnsemblMetazoa" id="XM_019994900.1">
    <property type="protein sequence ID" value="XP_019850459.1"/>
    <property type="gene ID" value="LOC109581100"/>
</dbReference>
<reference evidence="3" key="1">
    <citation type="journal article" date="2010" name="Nature">
        <title>The Amphimedon queenslandica genome and the evolution of animal complexity.</title>
        <authorList>
            <person name="Srivastava M."/>
            <person name="Simakov O."/>
            <person name="Chapman J."/>
            <person name="Fahey B."/>
            <person name="Gauthier M.E."/>
            <person name="Mitros T."/>
            <person name="Richards G.S."/>
            <person name="Conaco C."/>
            <person name="Dacre M."/>
            <person name="Hellsten U."/>
            <person name="Larroux C."/>
            <person name="Putnam N.H."/>
            <person name="Stanke M."/>
            <person name="Adamska M."/>
            <person name="Darling A."/>
            <person name="Degnan S.M."/>
            <person name="Oakley T.H."/>
            <person name="Plachetzki D.C."/>
            <person name="Zhai Y."/>
            <person name="Adamski M."/>
            <person name="Calcino A."/>
            <person name="Cummins S.F."/>
            <person name="Goodstein D.M."/>
            <person name="Harris C."/>
            <person name="Jackson D.J."/>
            <person name="Leys S.P."/>
            <person name="Shu S."/>
            <person name="Woodcroft B.J."/>
            <person name="Vervoort M."/>
            <person name="Kosik K.S."/>
            <person name="Manning G."/>
            <person name="Degnan B.M."/>
            <person name="Rokhsar D.S."/>
        </authorList>
    </citation>
    <scope>NUCLEOTIDE SEQUENCE [LARGE SCALE GENOMIC DNA]</scope>
</reference>
<dbReference type="Proteomes" id="UP000007879">
    <property type="component" value="Unassembled WGS sequence"/>
</dbReference>
<dbReference type="PROSITE" id="PS50105">
    <property type="entry name" value="SAM_DOMAIN"/>
    <property type="match status" value="1"/>
</dbReference>
<reference evidence="2" key="2">
    <citation type="submission" date="2024-06" db="UniProtKB">
        <authorList>
            <consortium name="EnsemblMetazoa"/>
        </authorList>
    </citation>
    <scope>IDENTIFICATION</scope>
</reference>